<evidence type="ECO:0000313" key="6">
    <source>
        <dbReference type="Proteomes" id="UP001596091"/>
    </source>
</evidence>
<dbReference type="NCBIfam" id="TIGR00180">
    <property type="entry name" value="parB_part"/>
    <property type="match status" value="1"/>
</dbReference>
<sequence length="603" mass="66043">MTGAAAVAAQTEQDNWTDFASEIEEVVLAELEPSPFNARVIRHDESLGELAASIRLRGVQQPIIIRELPVEGEIVKLEIVAGHRRVEASKLAGKTTIPAIRRELTDDEARELQIVENLLRQELPALEEAQGFNDAMTLAKNRMLSVQDLAARLGKSPVYISRRLTLLDATPDVQDALRNGLIGVEHALELARLSESEQERLLAYLDIGYVAPDDREEDEEDDEEFDDEEVDGEEPEPGPLSRAGARQTSKSLHELRRYISQTTLRVLGEAPFDPNDGDLVSEAGSCGPCLKRSGANQLLFSDVEGEDVCTDRACFDAKVKAFVARKMAEAKAAKKPLHQITEEWNKKGPQVHYLYNGLREAGGKRCGFLVEAIHVDGRSIGKVVEICIGPECKVHGSRSSGSTRAVSSEKQKADRKALLAKVKVEKDYRLRLFKELIAKPVPDLPSADLVRALVMFAFTRIDSTKEAQFAEALGWDKDIFSWRGEKARAAKLMSLTPADAIRIALVGLEVNELTVHEHDVQGGRKEEIGFEKVAKLLGLDYASIRASIAAPSAAKATPKKVMKQAVTPAKAAAPTKKQAATATPKKAVAKPAKKAAKKKAVRR</sequence>
<organism evidence="5 6">
    <name type="scientific">Acidicapsa dinghuensis</name>
    <dbReference type="NCBI Taxonomy" id="2218256"/>
    <lineage>
        <taxon>Bacteria</taxon>
        <taxon>Pseudomonadati</taxon>
        <taxon>Acidobacteriota</taxon>
        <taxon>Terriglobia</taxon>
        <taxon>Terriglobales</taxon>
        <taxon>Acidobacteriaceae</taxon>
        <taxon>Acidicapsa</taxon>
    </lineage>
</organism>
<dbReference type="Pfam" id="PF17762">
    <property type="entry name" value="HTH_ParB"/>
    <property type="match status" value="1"/>
</dbReference>
<keyword evidence="2" id="KW-0159">Chromosome partition</keyword>
<keyword evidence="6" id="KW-1185">Reference proteome</keyword>
<feature type="region of interest" description="Disordered" evidence="3">
    <location>
        <begin position="565"/>
        <end position="603"/>
    </location>
</feature>
<dbReference type="Proteomes" id="UP001596091">
    <property type="component" value="Unassembled WGS sequence"/>
</dbReference>
<name>A0ABW1EAS3_9BACT</name>
<evidence type="ECO:0000256" key="1">
    <source>
        <dbReference type="ARBA" id="ARBA00006295"/>
    </source>
</evidence>
<dbReference type="SUPFAM" id="SSF109709">
    <property type="entry name" value="KorB DNA-binding domain-like"/>
    <property type="match status" value="1"/>
</dbReference>
<dbReference type="PANTHER" id="PTHR33375:SF1">
    <property type="entry name" value="CHROMOSOME-PARTITIONING PROTEIN PARB-RELATED"/>
    <property type="match status" value="1"/>
</dbReference>
<feature type="compositionally biased region" description="Basic residues" evidence="3">
    <location>
        <begin position="587"/>
        <end position="603"/>
    </location>
</feature>
<dbReference type="SMART" id="SM00470">
    <property type="entry name" value="ParB"/>
    <property type="match status" value="1"/>
</dbReference>
<dbReference type="RefSeq" id="WP_263334533.1">
    <property type="nucleotide sequence ID" value="NZ_JAGSYH010000002.1"/>
</dbReference>
<evidence type="ECO:0000259" key="4">
    <source>
        <dbReference type="SMART" id="SM00470"/>
    </source>
</evidence>
<evidence type="ECO:0000256" key="2">
    <source>
        <dbReference type="ARBA" id="ARBA00022829"/>
    </source>
</evidence>
<dbReference type="InterPro" id="IPR041468">
    <property type="entry name" value="HTH_ParB/Spo0J"/>
</dbReference>
<reference evidence="6" key="1">
    <citation type="journal article" date="2019" name="Int. J. Syst. Evol. Microbiol.">
        <title>The Global Catalogue of Microorganisms (GCM) 10K type strain sequencing project: providing services to taxonomists for standard genome sequencing and annotation.</title>
        <authorList>
            <consortium name="The Broad Institute Genomics Platform"/>
            <consortium name="The Broad Institute Genome Sequencing Center for Infectious Disease"/>
            <person name="Wu L."/>
            <person name="Ma J."/>
        </authorList>
    </citation>
    <scope>NUCLEOTIDE SEQUENCE [LARGE SCALE GENOMIC DNA]</scope>
    <source>
        <strain evidence="6">JCM 4087</strain>
    </source>
</reference>
<dbReference type="Pfam" id="PF02195">
    <property type="entry name" value="ParB_N"/>
    <property type="match status" value="1"/>
</dbReference>
<evidence type="ECO:0000313" key="5">
    <source>
        <dbReference type="EMBL" id="MFC5861059.1"/>
    </source>
</evidence>
<dbReference type="InterPro" id="IPR050336">
    <property type="entry name" value="Chromosome_partition/occlusion"/>
</dbReference>
<dbReference type="EMBL" id="JBHSPH010000001">
    <property type="protein sequence ID" value="MFC5861059.1"/>
    <property type="molecule type" value="Genomic_DNA"/>
</dbReference>
<proteinExistence type="inferred from homology"/>
<protein>
    <submittedName>
        <fullName evidence="5">ParB/RepB/Spo0J family partition protein</fullName>
    </submittedName>
</protein>
<dbReference type="InterPro" id="IPR003115">
    <property type="entry name" value="ParB_N"/>
</dbReference>
<dbReference type="PANTHER" id="PTHR33375">
    <property type="entry name" value="CHROMOSOME-PARTITIONING PROTEIN PARB-RELATED"/>
    <property type="match status" value="1"/>
</dbReference>
<dbReference type="Gene3D" id="3.90.1530.30">
    <property type="match status" value="1"/>
</dbReference>
<feature type="compositionally biased region" description="Low complexity" evidence="3">
    <location>
        <begin position="565"/>
        <end position="586"/>
    </location>
</feature>
<dbReference type="InterPro" id="IPR036086">
    <property type="entry name" value="ParB/Sulfiredoxin_sf"/>
</dbReference>
<feature type="region of interest" description="Disordered" evidence="3">
    <location>
        <begin position="212"/>
        <end position="249"/>
    </location>
</feature>
<dbReference type="InterPro" id="IPR004437">
    <property type="entry name" value="ParB/RepB/Spo0J"/>
</dbReference>
<feature type="compositionally biased region" description="Acidic residues" evidence="3">
    <location>
        <begin position="214"/>
        <end position="236"/>
    </location>
</feature>
<accession>A0ABW1EAS3</accession>
<comment type="similarity">
    <text evidence="1">Belongs to the ParB family.</text>
</comment>
<evidence type="ECO:0000256" key="3">
    <source>
        <dbReference type="SAM" id="MobiDB-lite"/>
    </source>
</evidence>
<comment type="caution">
    <text evidence="5">The sequence shown here is derived from an EMBL/GenBank/DDBJ whole genome shotgun (WGS) entry which is preliminary data.</text>
</comment>
<gene>
    <name evidence="5" type="ORF">ACFPT7_02005</name>
</gene>
<feature type="domain" description="ParB-like N-terminal" evidence="4">
    <location>
        <begin position="24"/>
        <end position="118"/>
    </location>
</feature>
<dbReference type="SUPFAM" id="SSF110849">
    <property type="entry name" value="ParB/Sulfiredoxin"/>
    <property type="match status" value="1"/>
</dbReference>
<dbReference type="Gene3D" id="1.10.10.2830">
    <property type="match status" value="1"/>
</dbReference>